<organism evidence="1 2">
    <name type="scientific">Candidatus Electronema aureum</name>
    <dbReference type="NCBI Taxonomy" id="2005002"/>
    <lineage>
        <taxon>Bacteria</taxon>
        <taxon>Pseudomonadati</taxon>
        <taxon>Thermodesulfobacteriota</taxon>
        <taxon>Desulfobulbia</taxon>
        <taxon>Desulfobulbales</taxon>
        <taxon>Desulfobulbaceae</taxon>
        <taxon>Candidatus Electronema</taxon>
    </lineage>
</organism>
<dbReference type="Proteomes" id="UP000316238">
    <property type="component" value="Unassembled WGS sequence"/>
</dbReference>
<accession>A0A521G059</accession>
<protein>
    <submittedName>
        <fullName evidence="1">Uncharacterized protein</fullName>
    </submittedName>
</protein>
<evidence type="ECO:0000313" key="1">
    <source>
        <dbReference type="EMBL" id="TAA74402.1"/>
    </source>
</evidence>
<gene>
    <name evidence="1" type="ORF">CDV28_1275</name>
</gene>
<reference evidence="1" key="1">
    <citation type="submission" date="2017-07" db="EMBL/GenBank/DDBJ databases">
        <title>The cable genome - Insights into the physiology and evolution of filamentous bacteria capable of sulfide oxidation via long distance electron transfer.</title>
        <authorList>
            <person name="Thorup C."/>
            <person name="Bjerg J.T."/>
            <person name="Schreiber L."/>
            <person name="Nielsen L.P."/>
            <person name="Kjeldsen K.U."/>
            <person name="Boesen T."/>
            <person name="Boggild A."/>
            <person name="Meysman F."/>
            <person name="Geelhoed J."/>
            <person name="Schramm A."/>
        </authorList>
    </citation>
    <scope>NUCLEOTIDE SEQUENCE [LARGE SCALE GENOMIC DNA]</scope>
    <source>
        <strain evidence="1">GS</strain>
    </source>
</reference>
<sequence>MAYSDFTLKKVKAEFQLKTVESVSLFDEVPEAEISSYLATTLTRNVQLALSINTEKARSELIIINILVEAKEMLAESISLFSGIDFTVDRERGLSGFCDYILSQSAEQLYLDVPVLAVVEAKNEDIISGLGQCIAEMYAAKLYNEKENRHLPCIYGAVTTGDEWKFLKLAEDTVFIDKPSYYISSIGKIMGVLAHMLKKAQGKIEEIEIW</sequence>
<dbReference type="EMBL" id="NQJD01000027">
    <property type="protein sequence ID" value="TAA74402.1"/>
    <property type="molecule type" value="Genomic_DNA"/>
</dbReference>
<comment type="caution">
    <text evidence="1">The sequence shown here is derived from an EMBL/GenBank/DDBJ whole genome shotgun (WGS) entry which is preliminary data.</text>
</comment>
<dbReference type="AlphaFoldDB" id="A0A521G059"/>
<proteinExistence type="predicted"/>
<name>A0A521G059_9BACT</name>
<keyword evidence="2" id="KW-1185">Reference proteome</keyword>
<evidence type="ECO:0000313" key="2">
    <source>
        <dbReference type="Proteomes" id="UP000316238"/>
    </source>
</evidence>